<dbReference type="InterPro" id="IPR014710">
    <property type="entry name" value="RmlC-like_jellyroll"/>
</dbReference>
<accession>A0ABX0A8I3</accession>
<dbReference type="InterPro" id="IPR052538">
    <property type="entry name" value="Flavonoid_dioxygenase-like"/>
</dbReference>
<dbReference type="PANTHER" id="PTHR43346">
    <property type="entry name" value="LIGAND BINDING DOMAIN PROTEIN, PUTATIVE (AFU_ORTHOLOGUE AFUA_6G14370)-RELATED"/>
    <property type="match status" value="1"/>
</dbReference>
<dbReference type="PANTHER" id="PTHR43346:SF1">
    <property type="entry name" value="QUERCETIN 2,3-DIOXYGENASE-RELATED"/>
    <property type="match status" value="1"/>
</dbReference>
<feature type="domain" description="Cupin type-2" evidence="1">
    <location>
        <begin position="76"/>
        <end position="151"/>
    </location>
</feature>
<dbReference type="InterPro" id="IPR013096">
    <property type="entry name" value="Cupin_2"/>
</dbReference>
<evidence type="ECO:0000313" key="3">
    <source>
        <dbReference type="Proteomes" id="UP000743899"/>
    </source>
</evidence>
<evidence type="ECO:0000313" key="2">
    <source>
        <dbReference type="EMBL" id="NCU17498.1"/>
    </source>
</evidence>
<proteinExistence type="predicted"/>
<dbReference type="InterPro" id="IPR011051">
    <property type="entry name" value="RmlC_Cupin_sf"/>
</dbReference>
<dbReference type="Pfam" id="PF07883">
    <property type="entry name" value="Cupin_2"/>
    <property type="match status" value="1"/>
</dbReference>
<organism evidence="2 3">
    <name type="scientific">Pallidibacillus pasinlerensis</name>
    <dbReference type="NCBI Taxonomy" id="2703818"/>
    <lineage>
        <taxon>Bacteria</taxon>
        <taxon>Bacillati</taxon>
        <taxon>Bacillota</taxon>
        <taxon>Bacilli</taxon>
        <taxon>Bacillales</taxon>
        <taxon>Bacillaceae</taxon>
        <taxon>Pallidibacillus</taxon>
    </lineage>
</organism>
<dbReference type="CDD" id="cd02223">
    <property type="entry name" value="cupin_Bh2720-like"/>
    <property type="match status" value="1"/>
</dbReference>
<dbReference type="RefSeq" id="WP_161920332.1">
    <property type="nucleotide sequence ID" value="NZ_JAACYS010000024.1"/>
</dbReference>
<reference evidence="2 3" key="1">
    <citation type="submission" date="2020-01" db="EMBL/GenBank/DDBJ databases">
        <title>A novel Bacillus sp. from Pasinler.</title>
        <authorList>
            <person name="Adiguzel A."/>
            <person name="Ay H."/>
            <person name="Baltaci M.O."/>
        </authorList>
    </citation>
    <scope>NUCLEOTIDE SEQUENCE [LARGE SCALE GENOMIC DNA]</scope>
    <source>
        <strain evidence="2 3">P1</strain>
    </source>
</reference>
<dbReference type="Proteomes" id="UP000743899">
    <property type="component" value="Unassembled WGS sequence"/>
</dbReference>
<dbReference type="EMBL" id="JAACYS010000024">
    <property type="protein sequence ID" value="NCU17498.1"/>
    <property type="molecule type" value="Genomic_DNA"/>
</dbReference>
<sequence>MYFYPYYFHPPINHVPVHSNNWNHPTEYYRNHYYPYERQQIDQGPNPYVVNIEEATKRNNNFRTTLWTGRHMQVTLMSIRPGEDIGLEMHPNVDQFLRVEQGQGVVRMGRRRNNLNIVRRVDDDTAIMVPAGTWHNVTNTGNRPLKLYSIYAPPEHPKGTVHPTKADAMAAEQGNRY</sequence>
<keyword evidence="3" id="KW-1185">Reference proteome</keyword>
<dbReference type="Gene3D" id="2.60.120.10">
    <property type="entry name" value="Jelly Rolls"/>
    <property type="match status" value="1"/>
</dbReference>
<dbReference type="SUPFAM" id="SSF51182">
    <property type="entry name" value="RmlC-like cupins"/>
    <property type="match status" value="1"/>
</dbReference>
<evidence type="ECO:0000259" key="1">
    <source>
        <dbReference type="Pfam" id="PF07883"/>
    </source>
</evidence>
<gene>
    <name evidence="2" type="ORF">GW534_06925</name>
</gene>
<name>A0ABX0A8I3_9BACI</name>
<comment type="caution">
    <text evidence="2">The sequence shown here is derived from an EMBL/GenBank/DDBJ whole genome shotgun (WGS) entry which is preliminary data.</text>
</comment>
<protein>
    <submittedName>
        <fullName evidence="2">Cupin domain-containing protein</fullName>
    </submittedName>
</protein>